<feature type="compositionally biased region" description="Low complexity" evidence="6">
    <location>
        <begin position="147"/>
        <end position="159"/>
    </location>
</feature>
<dbReference type="InterPro" id="IPR008906">
    <property type="entry name" value="HATC_C_dom"/>
</dbReference>
<dbReference type="PANTHER" id="PTHR46481:SF10">
    <property type="entry name" value="ZINC FINGER BED DOMAIN-CONTAINING PROTEIN 39"/>
    <property type="match status" value="1"/>
</dbReference>
<feature type="domain" description="DUF659" evidence="7">
    <location>
        <begin position="230"/>
        <end position="357"/>
    </location>
</feature>
<dbReference type="EMBL" id="CACRXK020001249">
    <property type="protein sequence ID" value="CAB3987904.1"/>
    <property type="molecule type" value="Genomic_DNA"/>
</dbReference>
<dbReference type="InterPro" id="IPR012337">
    <property type="entry name" value="RNaseH-like_sf"/>
</dbReference>
<evidence type="ECO:0000256" key="1">
    <source>
        <dbReference type="ARBA" id="ARBA00004123"/>
    </source>
</evidence>
<dbReference type="GO" id="GO:0005634">
    <property type="term" value="C:nucleus"/>
    <property type="evidence" value="ECO:0007669"/>
    <property type="project" value="UniProtKB-SubCell"/>
</dbReference>
<dbReference type="InterPro" id="IPR052035">
    <property type="entry name" value="ZnF_BED_domain_contain"/>
</dbReference>
<comment type="subcellular location">
    <subcellularLocation>
        <location evidence="1">Nucleus</location>
    </subcellularLocation>
</comment>
<name>A0A6S7G4C9_PARCT</name>
<dbReference type="Proteomes" id="UP001152795">
    <property type="component" value="Unassembled WGS sequence"/>
</dbReference>
<evidence type="ECO:0000256" key="3">
    <source>
        <dbReference type="ARBA" id="ARBA00022771"/>
    </source>
</evidence>
<evidence type="ECO:0000256" key="6">
    <source>
        <dbReference type="SAM" id="MobiDB-lite"/>
    </source>
</evidence>
<feature type="domain" description="HAT C-terminal dimerisation" evidence="8">
    <location>
        <begin position="620"/>
        <end position="685"/>
    </location>
</feature>
<feature type="region of interest" description="Disordered" evidence="6">
    <location>
        <begin position="133"/>
        <end position="169"/>
    </location>
</feature>
<keyword evidence="3" id="KW-0863">Zinc-finger</keyword>
<protein>
    <submittedName>
        <fullName evidence="9">Uncharacterized protein</fullName>
    </submittedName>
</protein>
<keyword evidence="10" id="KW-1185">Reference proteome</keyword>
<sequence length="713" mass="80498">MAIPTIFSYKLGIKRKLFPDETSDVSDQSDGENIHITQLDIEDQNVVTTASTSLSSPDDNLGIKRGHPVHNVWSYAFDDPDAHTSSKPNHAVCKHCKESVRHHHKVLSVKTHLKRCKKFKKLMLDTAVVDRPGWWNDPASKSKKSNASKSSTSNPSKSSPGTQPSARSFAVPMFTTSQQKKFNRDIAMFFYNTGTSFQRIEDPFLASAVQLARPGVKLPTRKELADDSPGGLLQQSYEEVKHKVDKLLSNPNQFIGITTDAWSNISNESVINYMAVCPTKSLFIESVYTGEQGHDAQWLSQDLSRVIDHLGDNVAGAVTDNTSANKKMWSILEREYPTHFFHGCVAHGLNLLVKDILCAKKKEPPGGGPAAYPDGYPFEDLMVFANDCKEVVMFFHNHHGVKARLKKALASAKLSSLVKPAPTRWGTIHGCFKSLKAADDILNSLVSERDFVNKGSAKQKDKRLEIKAIVTDPDFVRNLDESIKILQPIDKFIKLFQSDAVPCSDVYHAFLELEKLMQQLTIEERKKAYLVKLVRDRFDFMYGDAHGIAYLLDPRYLGDGMSRTLRKEVEDFIYGYPTKNGTTNNTRKEQMAQEYTSFRIEALDERQQQSFRFKLIGQSKSVLQWWIADGTDWPLLQDLAKRVFSLPASSAASERNFSTFSFVHSKLRNRLDEEKVLKLVYIKTNTMQIDHNVSVMSVDDSDMSTDEEYNEEG</sequence>
<dbReference type="OrthoDB" id="8196486at2759"/>
<reference evidence="9" key="1">
    <citation type="submission" date="2020-04" db="EMBL/GenBank/DDBJ databases">
        <authorList>
            <person name="Alioto T."/>
            <person name="Alioto T."/>
            <person name="Gomez Garrido J."/>
        </authorList>
    </citation>
    <scope>NUCLEOTIDE SEQUENCE</scope>
    <source>
        <strain evidence="9">A484AB</strain>
    </source>
</reference>
<organism evidence="9 10">
    <name type="scientific">Paramuricea clavata</name>
    <name type="common">Red gorgonian</name>
    <name type="synonym">Violescent sea-whip</name>
    <dbReference type="NCBI Taxonomy" id="317549"/>
    <lineage>
        <taxon>Eukaryota</taxon>
        <taxon>Metazoa</taxon>
        <taxon>Cnidaria</taxon>
        <taxon>Anthozoa</taxon>
        <taxon>Octocorallia</taxon>
        <taxon>Malacalcyonacea</taxon>
        <taxon>Plexauridae</taxon>
        <taxon>Paramuricea</taxon>
    </lineage>
</organism>
<accession>A0A6S7G4C9</accession>
<evidence type="ECO:0000259" key="7">
    <source>
        <dbReference type="Pfam" id="PF04937"/>
    </source>
</evidence>
<comment type="caution">
    <text evidence="9">The sequence shown here is derived from an EMBL/GenBank/DDBJ whole genome shotgun (WGS) entry which is preliminary data.</text>
</comment>
<evidence type="ECO:0000256" key="4">
    <source>
        <dbReference type="ARBA" id="ARBA00022833"/>
    </source>
</evidence>
<keyword evidence="5" id="KW-0539">Nucleus</keyword>
<evidence type="ECO:0000313" key="10">
    <source>
        <dbReference type="Proteomes" id="UP001152795"/>
    </source>
</evidence>
<dbReference type="AlphaFoldDB" id="A0A6S7G4C9"/>
<keyword evidence="4" id="KW-0862">Zinc</keyword>
<dbReference type="SUPFAM" id="SSF53098">
    <property type="entry name" value="Ribonuclease H-like"/>
    <property type="match status" value="1"/>
</dbReference>
<evidence type="ECO:0000256" key="2">
    <source>
        <dbReference type="ARBA" id="ARBA00022723"/>
    </source>
</evidence>
<dbReference type="GO" id="GO:0046983">
    <property type="term" value="F:protein dimerization activity"/>
    <property type="evidence" value="ECO:0007669"/>
    <property type="project" value="InterPro"/>
</dbReference>
<evidence type="ECO:0000259" key="8">
    <source>
        <dbReference type="Pfam" id="PF05699"/>
    </source>
</evidence>
<dbReference type="Pfam" id="PF04937">
    <property type="entry name" value="DUF659"/>
    <property type="match status" value="1"/>
</dbReference>
<evidence type="ECO:0000313" key="9">
    <source>
        <dbReference type="EMBL" id="CAB3987904.1"/>
    </source>
</evidence>
<gene>
    <name evidence="9" type="ORF">PACLA_8A052146</name>
</gene>
<evidence type="ECO:0000256" key="5">
    <source>
        <dbReference type="ARBA" id="ARBA00023242"/>
    </source>
</evidence>
<dbReference type="InterPro" id="IPR007021">
    <property type="entry name" value="DUF659"/>
</dbReference>
<keyword evidence="2" id="KW-0479">Metal-binding</keyword>
<proteinExistence type="predicted"/>
<dbReference type="PANTHER" id="PTHR46481">
    <property type="entry name" value="ZINC FINGER BED DOMAIN-CONTAINING PROTEIN 4"/>
    <property type="match status" value="1"/>
</dbReference>
<dbReference type="Pfam" id="PF05699">
    <property type="entry name" value="Dimer_Tnp_hAT"/>
    <property type="match status" value="1"/>
</dbReference>
<dbReference type="GO" id="GO:0008270">
    <property type="term" value="F:zinc ion binding"/>
    <property type="evidence" value="ECO:0007669"/>
    <property type="project" value="UniProtKB-KW"/>
</dbReference>